<dbReference type="Proteomes" id="UP001445335">
    <property type="component" value="Unassembled WGS sequence"/>
</dbReference>
<dbReference type="PROSITE" id="PS00092">
    <property type="entry name" value="N6_MTASE"/>
    <property type="match status" value="1"/>
</dbReference>
<protein>
    <recommendedName>
        <fullName evidence="4">Methyltransferase small domain-containing protein</fullName>
    </recommendedName>
</protein>
<feature type="region of interest" description="Disordered" evidence="1">
    <location>
        <begin position="268"/>
        <end position="288"/>
    </location>
</feature>
<evidence type="ECO:0000313" key="2">
    <source>
        <dbReference type="EMBL" id="KAK9831006.1"/>
    </source>
</evidence>
<proteinExistence type="predicted"/>
<sequence>MRRSSSLQAALSPAKTASSTVTATPVAEEVVQEQVHKLVVRHTPLQIFVCDEESHFYSQVLEKLLLRNCRDTRARIIEFGAGDGTPVINALLRGASGGCNFGDSMVHGYELNPKAAAVATRNAADMGVAHQYKVHNSCFFKGAATTDATWLIANPPYIPAEDDNILMPALHGGEDGANLTRDLMTLGFENMVLLLSAYSNPVETIEHARRQGYRVTDFMVTPLPFGYYSSEPKVRKWIEGMKEEGKAYFSRNTYLLAGALLQLPARMDEDDNDDVAPSTPPPAGNIVPTPLRIRRASREEGYKGRRPAVPCSAIADDLTDELIAVMTALK</sequence>
<dbReference type="GO" id="GO:0003676">
    <property type="term" value="F:nucleic acid binding"/>
    <property type="evidence" value="ECO:0007669"/>
    <property type="project" value="InterPro"/>
</dbReference>
<evidence type="ECO:0008006" key="4">
    <source>
        <dbReference type="Google" id="ProtNLM"/>
    </source>
</evidence>
<accession>A0AAW1RBZ8</accession>
<evidence type="ECO:0000313" key="3">
    <source>
        <dbReference type="Proteomes" id="UP001445335"/>
    </source>
</evidence>
<dbReference type="AlphaFoldDB" id="A0AAW1RBZ8"/>
<evidence type="ECO:0000256" key="1">
    <source>
        <dbReference type="SAM" id="MobiDB-lite"/>
    </source>
</evidence>
<dbReference type="GO" id="GO:0008168">
    <property type="term" value="F:methyltransferase activity"/>
    <property type="evidence" value="ECO:0007669"/>
    <property type="project" value="InterPro"/>
</dbReference>
<dbReference type="SUPFAM" id="SSF53335">
    <property type="entry name" value="S-adenosyl-L-methionine-dependent methyltransferases"/>
    <property type="match status" value="1"/>
</dbReference>
<dbReference type="Gene3D" id="3.40.50.150">
    <property type="entry name" value="Vaccinia Virus protein VP39"/>
    <property type="match status" value="1"/>
</dbReference>
<keyword evidence="3" id="KW-1185">Reference proteome</keyword>
<gene>
    <name evidence="2" type="ORF">WJX81_007999</name>
</gene>
<name>A0AAW1RBZ8_9CHLO</name>
<organism evidence="2 3">
    <name type="scientific">Elliptochloris bilobata</name>
    <dbReference type="NCBI Taxonomy" id="381761"/>
    <lineage>
        <taxon>Eukaryota</taxon>
        <taxon>Viridiplantae</taxon>
        <taxon>Chlorophyta</taxon>
        <taxon>core chlorophytes</taxon>
        <taxon>Trebouxiophyceae</taxon>
        <taxon>Trebouxiophyceae incertae sedis</taxon>
        <taxon>Elliptochloris clade</taxon>
        <taxon>Elliptochloris</taxon>
    </lineage>
</organism>
<comment type="caution">
    <text evidence="2">The sequence shown here is derived from an EMBL/GenBank/DDBJ whole genome shotgun (WGS) entry which is preliminary data.</text>
</comment>
<dbReference type="InterPro" id="IPR002052">
    <property type="entry name" value="DNA_methylase_N6_adenine_CS"/>
</dbReference>
<dbReference type="EMBL" id="JALJOU010000048">
    <property type="protein sequence ID" value="KAK9831006.1"/>
    <property type="molecule type" value="Genomic_DNA"/>
</dbReference>
<dbReference type="InterPro" id="IPR029063">
    <property type="entry name" value="SAM-dependent_MTases_sf"/>
</dbReference>
<dbReference type="GO" id="GO:0032259">
    <property type="term" value="P:methylation"/>
    <property type="evidence" value="ECO:0007669"/>
    <property type="project" value="InterPro"/>
</dbReference>
<reference evidence="2 3" key="1">
    <citation type="journal article" date="2024" name="Nat. Commun.">
        <title>Phylogenomics reveals the evolutionary origins of lichenization in chlorophyte algae.</title>
        <authorList>
            <person name="Puginier C."/>
            <person name="Libourel C."/>
            <person name="Otte J."/>
            <person name="Skaloud P."/>
            <person name="Haon M."/>
            <person name="Grisel S."/>
            <person name="Petersen M."/>
            <person name="Berrin J.G."/>
            <person name="Delaux P.M."/>
            <person name="Dal Grande F."/>
            <person name="Keller J."/>
        </authorList>
    </citation>
    <scope>NUCLEOTIDE SEQUENCE [LARGE SCALE GENOMIC DNA]</scope>
    <source>
        <strain evidence="2 3">SAG 245.80</strain>
    </source>
</reference>